<dbReference type="AlphaFoldDB" id="A0AAD7AJG1"/>
<sequence>PQKFKMMVDIGISMTMVSAKDCSGCPSGSPFDATASHTFANKSTALIDFSYLGGEIEGFISDDTVAVGSLSVAKGEFLQMTELLSTGLPDSVSGVLGLAFGATRDTIAAPFWKTLIAANGAAAPEMGFWLSRDLAADNEQGSEQESVGEFTFGGVNSSLYSGDIEFLNLAAGSAALGSWTLEISAITVGTKAVSITPNATLATFDSTFDSISGPDADVRAIYAAIPGSTGPLTGTATFLIPCNTTVSVSVSFGGQAWSISAKDLVQDPVESGACVGAFGGASPTQLSGWRVGIPFLRNVYSVFRETPPSIGFAKLSTIAGGTGVYHSINSSAP</sequence>
<dbReference type="Gene3D" id="2.40.70.10">
    <property type="entry name" value="Acid Proteases"/>
    <property type="match status" value="2"/>
</dbReference>
<evidence type="ECO:0000259" key="2">
    <source>
        <dbReference type="PROSITE" id="PS51767"/>
    </source>
</evidence>
<dbReference type="InterPro" id="IPR034164">
    <property type="entry name" value="Pepsin-like_dom"/>
</dbReference>
<comment type="caution">
    <text evidence="3">The sequence shown here is derived from an EMBL/GenBank/DDBJ whole genome shotgun (WGS) entry which is preliminary data.</text>
</comment>
<evidence type="ECO:0000256" key="1">
    <source>
        <dbReference type="ARBA" id="ARBA00007447"/>
    </source>
</evidence>
<protein>
    <submittedName>
        <fullName evidence="3">Aspartic peptidase A1</fullName>
    </submittedName>
</protein>
<dbReference type="PROSITE" id="PS51767">
    <property type="entry name" value="PEPTIDASE_A1"/>
    <property type="match status" value="1"/>
</dbReference>
<dbReference type="CDD" id="cd05471">
    <property type="entry name" value="pepsin_like"/>
    <property type="match status" value="1"/>
</dbReference>
<dbReference type="InterPro" id="IPR001461">
    <property type="entry name" value="Aspartic_peptidase_A1"/>
</dbReference>
<dbReference type="InterPro" id="IPR021109">
    <property type="entry name" value="Peptidase_aspartic_dom_sf"/>
</dbReference>
<proteinExistence type="inferred from homology"/>
<organism evidence="3 4">
    <name type="scientific">Mycena albidolilacea</name>
    <dbReference type="NCBI Taxonomy" id="1033008"/>
    <lineage>
        <taxon>Eukaryota</taxon>
        <taxon>Fungi</taxon>
        <taxon>Dikarya</taxon>
        <taxon>Basidiomycota</taxon>
        <taxon>Agaricomycotina</taxon>
        <taxon>Agaricomycetes</taxon>
        <taxon>Agaricomycetidae</taxon>
        <taxon>Agaricales</taxon>
        <taxon>Marasmiineae</taxon>
        <taxon>Mycenaceae</taxon>
        <taxon>Mycena</taxon>
    </lineage>
</organism>
<accession>A0AAD7AJG1</accession>
<dbReference type="SUPFAM" id="SSF50630">
    <property type="entry name" value="Acid proteases"/>
    <property type="match status" value="1"/>
</dbReference>
<dbReference type="GO" id="GO:0004190">
    <property type="term" value="F:aspartic-type endopeptidase activity"/>
    <property type="evidence" value="ECO:0007669"/>
    <property type="project" value="InterPro"/>
</dbReference>
<dbReference type="GO" id="GO:0006508">
    <property type="term" value="P:proteolysis"/>
    <property type="evidence" value="ECO:0007669"/>
    <property type="project" value="InterPro"/>
</dbReference>
<dbReference type="EMBL" id="JARIHO010000006">
    <property type="protein sequence ID" value="KAJ7359874.1"/>
    <property type="molecule type" value="Genomic_DNA"/>
</dbReference>
<comment type="similarity">
    <text evidence="1">Belongs to the peptidase A1 family.</text>
</comment>
<dbReference type="PANTHER" id="PTHR47966">
    <property type="entry name" value="BETA-SITE APP-CLEAVING ENZYME, ISOFORM A-RELATED"/>
    <property type="match status" value="1"/>
</dbReference>
<feature type="domain" description="Peptidase A1" evidence="2">
    <location>
        <begin position="1"/>
        <end position="313"/>
    </location>
</feature>
<evidence type="ECO:0000313" key="3">
    <source>
        <dbReference type="EMBL" id="KAJ7359874.1"/>
    </source>
</evidence>
<evidence type="ECO:0000313" key="4">
    <source>
        <dbReference type="Proteomes" id="UP001218218"/>
    </source>
</evidence>
<reference evidence="3" key="1">
    <citation type="submission" date="2023-03" db="EMBL/GenBank/DDBJ databases">
        <title>Massive genome expansion in bonnet fungi (Mycena s.s.) driven by repeated elements and novel gene families across ecological guilds.</title>
        <authorList>
            <consortium name="Lawrence Berkeley National Laboratory"/>
            <person name="Harder C.B."/>
            <person name="Miyauchi S."/>
            <person name="Viragh M."/>
            <person name="Kuo A."/>
            <person name="Thoen E."/>
            <person name="Andreopoulos B."/>
            <person name="Lu D."/>
            <person name="Skrede I."/>
            <person name="Drula E."/>
            <person name="Henrissat B."/>
            <person name="Morin E."/>
            <person name="Kohler A."/>
            <person name="Barry K."/>
            <person name="LaButti K."/>
            <person name="Morin E."/>
            <person name="Salamov A."/>
            <person name="Lipzen A."/>
            <person name="Mereny Z."/>
            <person name="Hegedus B."/>
            <person name="Baldrian P."/>
            <person name="Stursova M."/>
            <person name="Weitz H."/>
            <person name="Taylor A."/>
            <person name="Grigoriev I.V."/>
            <person name="Nagy L.G."/>
            <person name="Martin F."/>
            <person name="Kauserud H."/>
        </authorList>
    </citation>
    <scope>NUCLEOTIDE SEQUENCE</scope>
    <source>
        <strain evidence="3">CBHHK002</strain>
    </source>
</reference>
<dbReference type="Pfam" id="PF00026">
    <property type="entry name" value="Asp"/>
    <property type="match status" value="1"/>
</dbReference>
<keyword evidence="4" id="KW-1185">Reference proteome</keyword>
<feature type="non-terminal residue" evidence="3">
    <location>
        <position position="333"/>
    </location>
</feature>
<gene>
    <name evidence="3" type="ORF">DFH08DRAFT_686156</name>
</gene>
<name>A0AAD7AJG1_9AGAR</name>
<dbReference type="Proteomes" id="UP001218218">
    <property type="component" value="Unassembled WGS sequence"/>
</dbReference>
<dbReference type="InterPro" id="IPR033121">
    <property type="entry name" value="PEPTIDASE_A1"/>
</dbReference>
<dbReference type="PANTHER" id="PTHR47966:SF6">
    <property type="entry name" value="PEPTIDASE A1 DOMAIN-CONTAINING PROTEIN"/>
    <property type="match status" value="1"/>
</dbReference>